<dbReference type="AlphaFoldDB" id="A0AAW1NAE4"/>
<dbReference type="GO" id="GO:0005634">
    <property type="term" value="C:nucleus"/>
    <property type="evidence" value="ECO:0007669"/>
    <property type="project" value="UniProtKB-SubCell"/>
</dbReference>
<proteinExistence type="predicted"/>
<dbReference type="PANTHER" id="PTHR19303">
    <property type="entry name" value="TRANSPOSON"/>
    <property type="match status" value="1"/>
</dbReference>
<dbReference type="InterPro" id="IPR050863">
    <property type="entry name" value="CenT-Element_Derived"/>
</dbReference>
<evidence type="ECO:0000256" key="2">
    <source>
        <dbReference type="ARBA" id="ARBA00023125"/>
    </source>
</evidence>
<dbReference type="InterPro" id="IPR006600">
    <property type="entry name" value="HTH_CenpB_DNA-bd_dom"/>
</dbReference>
<evidence type="ECO:0000313" key="5">
    <source>
        <dbReference type="Proteomes" id="UP001458880"/>
    </source>
</evidence>
<organism evidence="4 5">
    <name type="scientific">Popillia japonica</name>
    <name type="common">Japanese beetle</name>
    <dbReference type="NCBI Taxonomy" id="7064"/>
    <lineage>
        <taxon>Eukaryota</taxon>
        <taxon>Metazoa</taxon>
        <taxon>Ecdysozoa</taxon>
        <taxon>Arthropoda</taxon>
        <taxon>Hexapoda</taxon>
        <taxon>Insecta</taxon>
        <taxon>Pterygota</taxon>
        <taxon>Neoptera</taxon>
        <taxon>Endopterygota</taxon>
        <taxon>Coleoptera</taxon>
        <taxon>Polyphaga</taxon>
        <taxon>Scarabaeiformia</taxon>
        <taxon>Scarabaeidae</taxon>
        <taxon>Rutelinae</taxon>
        <taxon>Popillia</taxon>
    </lineage>
</organism>
<protein>
    <submittedName>
        <fullName evidence="4">Tc5 transposase DNA-binding domain</fullName>
    </submittedName>
</protein>
<keyword evidence="2 4" id="KW-0238">DNA-binding</keyword>
<dbReference type="EMBL" id="JASPKY010000004">
    <property type="protein sequence ID" value="KAK9754913.1"/>
    <property type="molecule type" value="Genomic_DNA"/>
</dbReference>
<dbReference type="InterPro" id="IPR004875">
    <property type="entry name" value="DDE_SF_endonuclease_dom"/>
</dbReference>
<gene>
    <name evidence="4" type="ORF">QE152_g934</name>
</gene>
<dbReference type="Pfam" id="PF03184">
    <property type="entry name" value="DDE_1"/>
    <property type="match status" value="1"/>
</dbReference>
<dbReference type="PROSITE" id="PS51253">
    <property type="entry name" value="HTH_CENPB"/>
    <property type="match status" value="1"/>
</dbReference>
<sequence>MKSADNQGLDLAMYIWFMQIRSQAQPINGPIICKKALQINQMMNSDPRFKATTGWLERFKCRHRIRELDIQGERLSADVASADNFKKTFNEFCKACGREPKNIYNVDETGLNWKKLPTNSLVFERKTAATRYKASKARIIAMVWANSTGDHRLTLLIFGKAKQPRCFKGIRKLPVVYKNQKNSWMETDFLRLV</sequence>
<dbReference type="PANTHER" id="PTHR19303:SF16">
    <property type="entry name" value="JERKY PROTEIN HOMOLOG-LIKE"/>
    <property type="match status" value="1"/>
</dbReference>
<dbReference type="SUPFAM" id="SSF46689">
    <property type="entry name" value="Homeodomain-like"/>
    <property type="match status" value="1"/>
</dbReference>
<evidence type="ECO:0000256" key="1">
    <source>
        <dbReference type="ARBA" id="ARBA00004123"/>
    </source>
</evidence>
<reference evidence="4 5" key="1">
    <citation type="journal article" date="2024" name="BMC Genomics">
        <title>De novo assembly and annotation of Popillia japonica's genome with initial clues to its potential as an invasive pest.</title>
        <authorList>
            <person name="Cucini C."/>
            <person name="Boschi S."/>
            <person name="Funari R."/>
            <person name="Cardaioli E."/>
            <person name="Iannotti N."/>
            <person name="Marturano G."/>
            <person name="Paoli F."/>
            <person name="Bruttini M."/>
            <person name="Carapelli A."/>
            <person name="Frati F."/>
            <person name="Nardi F."/>
        </authorList>
    </citation>
    <scope>NUCLEOTIDE SEQUENCE [LARGE SCALE GENOMIC DNA]</scope>
    <source>
        <strain evidence="4">DMR45628</strain>
    </source>
</reference>
<feature type="domain" description="HTH CENPB-type" evidence="3">
    <location>
        <begin position="1"/>
        <end position="69"/>
    </location>
</feature>
<evidence type="ECO:0000313" key="4">
    <source>
        <dbReference type="EMBL" id="KAK9754913.1"/>
    </source>
</evidence>
<keyword evidence="5" id="KW-1185">Reference proteome</keyword>
<dbReference type="SMART" id="SM00674">
    <property type="entry name" value="CENPB"/>
    <property type="match status" value="1"/>
</dbReference>
<comment type="caution">
    <text evidence="4">The sequence shown here is derived from an EMBL/GenBank/DDBJ whole genome shotgun (WGS) entry which is preliminary data.</text>
</comment>
<dbReference type="Pfam" id="PF03221">
    <property type="entry name" value="HTH_Tnp_Tc5"/>
    <property type="match status" value="1"/>
</dbReference>
<dbReference type="Gene3D" id="1.10.10.60">
    <property type="entry name" value="Homeodomain-like"/>
    <property type="match status" value="1"/>
</dbReference>
<accession>A0AAW1NAE4</accession>
<name>A0AAW1NAE4_POPJA</name>
<dbReference type="InterPro" id="IPR009057">
    <property type="entry name" value="Homeodomain-like_sf"/>
</dbReference>
<dbReference type="Proteomes" id="UP001458880">
    <property type="component" value="Unassembled WGS sequence"/>
</dbReference>
<dbReference type="GO" id="GO:0003677">
    <property type="term" value="F:DNA binding"/>
    <property type="evidence" value="ECO:0007669"/>
    <property type="project" value="UniProtKB-KW"/>
</dbReference>
<evidence type="ECO:0000259" key="3">
    <source>
        <dbReference type="PROSITE" id="PS51253"/>
    </source>
</evidence>
<comment type="subcellular location">
    <subcellularLocation>
        <location evidence="1">Nucleus</location>
    </subcellularLocation>
</comment>